<dbReference type="EMBL" id="JABEZX010000008">
    <property type="protein sequence ID" value="MBA0561976.1"/>
    <property type="molecule type" value="Genomic_DNA"/>
</dbReference>
<dbReference type="AlphaFoldDB" id="A0A7J8MBF1"/>
<sequence>MAFDPLKSPYYKVICVREVPDQPSNYKPDVYSSETDSWTLSRISFCVKNNIQFLDAIFRNGKIHWNCYWEDSFYFDVENEPLTMPISTTEAPQMCKFDVFEMASDYSHWTLKHRLYIGEIKRDFPDITWPMMLLHSLMCALPK</sequence>
<accession>A0A7J8MBF1</accession>
<name>A0A7J8MBF1_9ROSI</name>
<dbReference type="Proteomes" id="UP000593572">
    <property type="component" value="Unassembled WGS sequence"/>
</dbReference>
<feature type="non-terminal residue" evidence="1">
    <location>
        <position position="143"/>
    </location>
</feature>
<evidence type="ECO:0000313" key="2">
    <source>
        <dbReference type="Proteomes" id="UP000593572"/>
    </source>
</evidence>
<comment type="caution">
    <text evidence="1">The sequence shown here is derived from an EMBL/GenBank/DDBJ whole genome shotgun (WGS) entry which is preliminary data.</text>
</comment>
<proteinExistence type="predicted"/>
<protein>
    <submittedName>
        <fullName evidence="1">Uncharacterized protein</fullName>
    </submittedName>
</protein>
<keyword evidence="2" id="KW-1185">Reference proteome</keyword>
<evidence type="ECO:0000313" key="1">
    <source>
        <dbReference type="EMBL" id="MBA0561976.1"/>
    </source>
</evidence>
<organism evidence="1 2">
    <name type="scientific">Gossypium lobatum</name>
    <dbReference type="NCBI Taxonomy" id="34289"/>
    <lineage>
        <taxon>Eukaryota</taxon>
        <taxon>Viridiplantae</taxon>
        <taxon>Streptophyta</taxon>
        <taxon>Embryophyta</taxon>
        <taxon>Tracheophyta</taxon>
        <taxon>Spermatophyta</taxon>
        <taxon>Magnoliopsida</taxon>
        <taxon>eudicotyledons</taxon>
        <taxon>Gunneridae</taxon>
        <taxon>Pentapetalae</taxon>
        <taxon>rosids</taxon>
        <taxon>malvids</taxon>
        <taxon>Malvales</taxon>
        <taxon>Malvaceae</taxon>
        <taxon>Malvoideae</taxon>
        <taxon>Gossypium</taxon>
    </lineage>
</organism>
<gene>
    <name evidence="1" type="ORF">Golob_007068</name>
</gene>
<reference evidence="1 2" key="1">
    <citation type="journal article" date="2019" name="Genome Biol. Evol.">
        <title>Insights into the evolution of the New World diploid cottons (Gossypium, subgenus Houzingenia) based on genome sequencing.</title>
        <authorList>
            <person name="Grover C.E."/>
            <person name="Arick M.A. 2nd"/>
            <person name="Thrash A."/>
            <person name="Conover J.L."/>
            <person name="Sanders W.S."/>
            <person name="Peterson D.G."/>
            <person name="Frelichowski J.E."/>
            <person name="Scheffler J.A."/>
            <person name="Scheffler B.E."/>
            <person name="Wendel J.F."/>
        </authorList>
    </citation>
    <scope>NUCLEOTIDE SEQUENCE [LARGE SCALE GENOMIC DNA]</scope>
    <source>
        <strain evidence="1">157</strain>
        <tissue evidence="1">Leaf</tissue>
    </source>
</reference>